<evidence type="ECO:0000256" key="1">
    <source>
        <dbReference type="SAM" id="MobiDB-lite"/>
    </source>
</evidence>
<dbReference type="EMBL" id="CP020716">
    <property type="protein sequence ID" value="ARJ07587.1"/>
    <property type="molecule type" value="Genomic_DNA"/>
</dbReference>
<sequence length="89" mass="8621">MPWPVWPWVVPAIAGTTHGPTTSQSDTTAVGTSSGGESADDQVGEVEDGTAGGETADDQPGAGQGVEDGTADGEIADDGTPAPAVTSAP</sequence>
<evidence type="ECO:0000313" key="3">
    <source>
        <dbReference type="Proteomes" id="UP000192775"/>
    </source>
</evidence>
<keyword evidence="2" id="KW-0614">Plasmid</keyword>
<gene>
    <name evidence="2" type="ORF">B5808_19535</name>
</gene>
<organism evidence="2 3">
    <name type="scientific">Cnuibacter physcomitrellae</name>
    <dbReference type="NCBI Taxonomy" id="1619308"/>
    <lineage>
        <taxon>Bacteria</taxon>
        <taxon>Bacillati</taxon>
        <taxon>Actinomycetota</taxon>
        <taxon>Actinomycetes</taxon>
        <taxon>Micrococcales</taxon>
        <taxon>Microbacteriaceae</taxon>
        <taxon>Cnuibacter</taxon>
    </lineage>
</organism>
<accession>A0A1X9LR35</accession>
<dbReference type="AlphaFoldDB" id="A0A1X9LR35"/>
<geneLocation type="plasmid" evidence="2">
    <name>unnamed1</name>
</geneLocation>
<keyword evidence="3" id="KW-1185">Reference proteome</keyword>
<feature type="region of interest" description="Disordered" evidence="1">
    <location>
        <begin position="13"/>
        <end position="89"/>
    </location>
</feature>
<reference evidence="2 3" key="1">
    <citation type="submission" date="2017-04" db="EMBL/GenBank/DDBJ databases">
        <authorList>
            <person name="Afonso C.L."/>
            <person name="Miller P.J."/>
            <person name="Scott M.A."/>
            <person name="Spackman E."/>
            <person name="Goraichik I."/>
            <person name="Dimitrov K.M."/>
            <person name="Suarez D.L."/>
            <person name="Swayne D.E."/>
        </authorList>
    </citation>
    <scope>NUCLEOTIDE SEQUENCE [LARGE SCALE GENOMIC DNA]</scope>
    <source>
        <strain evidence="3">XA(T)</strain>
        <plasmid evidence="3">Plasmid unnamed1</plasmid>
    </source>
</reference>
<evidence type="ECO:0000313" key="2">
    <source>
        <dbReference type="EMBL" id="ARJ07587.1"/>
    </source>
</evidence>
<name>A0A1X9LR35_9MICO</name>
<proteinExistence type="predicted"/>
<feature type="compositionally biased region" description="Polar residues" evidence="1">
    <location>
        <begin position="18"/>
        <end position="36"/>
    </location>
</feature>
<feature type="compositionally biased region" description="Acidic residues" evidence="1">
    <location>
        <begin position="38"/>
        <end position="48"/>
    </location>
</feature>
<dbReference type="Proteomes" id="UP000192775">
    <property type="component" value="Plasmid unnamed1"/>
</dbReference>
<dbReference type="KEGG" id="cphy:B5808_19535"/>
<protein>
    <submittedName>
        <fullName evidence="2">Uncharacterized protein</fullName>
    </submittedName>
</protein>